<keyword evidence="6 7" id="KW-0472">Membrane</keyword>
<feature type="transmembrane region" description="Helical" evidence="7">
    <location>
        <begin position="12"/>
        <end position="34"/>
    </location>
</feature>
<feature type="domain" description="VTT" evidence="9">
    <location>
        <begin position="35"/>
        <end position="159"/>
    </location>
</feature>
<evidence type="ECO:0000256" key="4">
    <source>
        <dbReference type="ARBA" id="ARBA00022692"/>
    </source>
</evidence>
<evidence type="ECO:0000256" key="3">
    <source>
        <dbReference type="ARBA" id="ARBA00022475"/>
    </source>
</evidence>
<proteinExistence type="inferred from homology"/>
<keyword evidence="11" id="KW-1185">Reference proteome</keyword>
<name>A0A1T5JB25_9MICO</name>
<dbReference type="GO" id="GO:0005886">
    <property type="term" value="C:plasma membrane"/>
    <property type="evidence" value="ECO:0007669"/>
    <property type="project" value="UniProtKB-SubCell"/>
</dbReference>
<dbReference type="InterPro" id="IPR032818">
    <property type="entry name" value="DedA-like"/>
</dbReference>
<feature type="compositionally biased region" description="Polar residues" evidence="8">
    <location>
        <begin position="232"/>
        <end position="241"/>
    </location>
</feature>
<keyword evidence="5 7" id="KW-1133">Transmembrane helix</keyword>
<dbReference type="PANTHER" id="PTHR30353">
    <property type="entry name" value="INNER MEMBRANE PROTEIN DEDA-RELATED"/>
    <property type="match status" value="1"/>
</dbReference>
<comment type="similarity">
    <text evidence="2 7">Belongs to the DedA family.</text>
</comment>
<feature type="compositionally biased region" description="Basic residues" evidence="8">
    <location>
        <begin position="261"/>
        <end position="271"/>
    </location>
</feature>
<feature type="transmembrane region" description="Helical" evidence="7">
    <location>
        <begin position="174"/>
        <end position="193"/>
    </location>
</feature>
<sequence length="271" mass="29044">MWLLDLVQSVDPVLRTLLAGLGIFLETSVLVGLVVPGDTMVLVASTAVDGPVQYLSMVLVVIAGALGGESVGFALGRYFGPKIRASRLGRKIGENNWVRAENYLQRRGGVAVFVSRFLPVLHSLIPLTVGMSTMTYRKFMAWTIPACVIWSAAYVTVGSVAAGTFRELSEKLHFAGYLFVGVIVVFLVAVLIVKKMLHRSEERHMTADVGAVTADDAVSDAAGEPADRDNSADPSAASSHATPEAGAADMTDLTGAPRQRPLPRRTPRRPR</sequence>
<organism evidence="10 11">
    <name type="scientific">Okibacterium fritillariae</name>
    <dbReference type="NCBI Taxonomy" id="123320"/>
    <lineage>
        <taxon>Bacteria</taxon>
        <taxon>Bacillati</taxon>
        <taxon>Actinomycetota</taxon>
        <taxon>Actinomycetes</taxon>
        <taxon>Micrococcales</taxon>
        <taxon>Microbacteriaceae</taxon>
        <taxon>Okibacterium</taxon>
    </lineage>
</organism>
<gene>
    <name evidence="10" type="ORF">SAMN06309945_1392</name>
</gene>
<evidence type="ECO:0000256" key="5">
    <source>
        <dbReference type="ARBA" id="ARBA00022989"/>
    </source>
</evidence>
<dbReference type="AlphaFoldDB" id="A0A1T5JB25"/>
<feature type="region of interest" description="Disordered" evidence="8">
    <location>
        <begin position="218"/>
        <end position="271"/>
    </location>
</feature>
<keyword evidence="4 7" id="KW-0812">Transmembrane</keyword>
<accession>A0A1T5JB25</accession>
<evidence type="ECO:0000313" key="10">
    <source>
        <dbReference type="EMBL" id="SKC48615.1"/>
    </source>
</evidence>
<dbReference type="STRING" id="123320.SAMN06309945_1392"/>
<evidence type="ECO:0000256" key="1">
    <source>
        <dbReference type="ARBA" id="ARBA00004651"/>
    </source>
</evidence>
<evidence type="ECO:0000313" key="11">
    <source>
        <dbReference type="Proteomes" id="UP000190857"/>
    </source>
</evidence>
<evidence type="ECO:0000256" key="8">
    <source>
        <dbReference type="SAM" id="MobiDB-lite"/>
    </source>
</evidence>
<dbReference type="PANTHER" id="PTHR30353:SF15">
    <property type="entry name" value="INNER MEMBRANE PROTEIN YABI"/>
    <property type="match status" value="1"/>
</dbReference>
<keyword evidence="3 7" id="KW-1003">Cell membrane</keyword>
<evidence type="ECO:0000259" key="9">
    <source>
        <dbReference type="Pfam" id="PF09335"/>
    </source>
</evidence>
<evidence type="ECO:0000256" key="6">
    <source>
        <dbReference type="ARBA" id="ARBA00023136"/>
    </source>
</evidence>
<feature type="transmembrane region" description="Helical" evidence="7">
    <location>
        <begin position="139"/>
        <end position="162"/>
    </location>
</feature>
<dbReference type="InterPro" id="IPR032816">
    <property type="entry name" value="VTT_dom"/>
</dbReference>
<protein>
    <submittedName>
        <fullName evidence="10">Membrane protein DedA, SNARE-associated domain</fullName>
    </submittedName>
</protein>
<feature type="transmembrane region" description="Helical" evidence="7">
    <location>
        <begin position="54"/>
        <end position="80"/>
    </location>
</feature>
<reference evidence="10 11" key="1">
    <citation type="submission" date="2017-02" db="EMBL/GenBank/DDBJ databases">
        <authorList>
            <person name="Peterson S.W."/>
        </authorList>
    </citation>
    <scope>NUCLEOTIDE SEQUENCE [LARGE SCALE GENOMIC DNA]</scope>
    <source>
        <strain evidence="10 11">VKM Ac-2059</strain>
    </source>
</reference>
<dbReference type="Pfam" id="PF09335">
    <property type="entry name" value="VTT_dom"/>
    <property type="match status" value="1"/>
</dbReference>
<dbReference type="EMBL" id="FUZP01000001">
    <property type="protein sequence ID" value="SKC48615.1"/>
    <property type="molecule type" value="Genomic_DNA"/>
</dbReference>
<evidence type="ECO:0000256" key="7">
    <source>
        <dbReference type="RuleBase" id="RU367016"/>
    </source>
</evidence>
<evidence type="ECO:0000256" key="2">
    <source>
        <dbReference type="ARBA" id="ARBA00010792"/>
    </source>
</evidence>
<dbReference type="Proteomes" id="UP000190857">
    <property type="component" value="Unassembled WGS sequence"/>
</dbReference>
<comment type="subcellular location">
    <subcellularLocation>
        <location evidence="1 7">Cell membrane</location>
        <topology evidence="1 7">Multi-pass membrane protein</topology>
    </subcellularLocation>
</comment>